<accession>A0ABN9WPG9</accession>
<dbReference type="EMBL" id="CAUYUJ010019094">
    <property type="protein sequence ID" value="CAK0888566.1"/>
    <property type="molecule type" value="Genomic_DNA"/>
</dbReference>
<evidence type="ECO:0008006" key="3">
    <source>
        <dbReference type="Google" id="ProtNLM"/>
    </source>
</evidence>
<feature type="non-terminal residue" evidence="1">
    <location>
        <position position="89"/>
    </location>
</feature>
<dbReference type="SUPFAM" id="SSF54001">
    <property type="entry name" value="Cysteine proteinases"/>
    <property type="match status" value="1"/>
</dbReference>
<keyword evidence="2" id="KW-1185">Reference proteome</keyword>
<dbReference type="Proteomes" id="UP001189429">
    <property type="component" value="Unassembled WGS sequence"/>
</dbReference>
<comment type="caution">
    <text evidence="1">The sequence shown here is derived from an EMBL/GenBank/DDBJ whole genome shotgun (WGS) entry which is preliminary data.</text>
</comment>
<organism evidence="1 2">
    <name type="scientific">Prorocentrum cordatum</name>
    <dbReference type="NCBI Taxonomy" id="2364126"/>
    <lineage>
        <taxon>Eukaryota</taxon>
        <taxon>Sar</taxon>
        <taxon>Alveolata</taxon>
        <taxon>Dinophyceae</taxon>
        <taxon>Prorocentrales</taxon>
        <taxon>Prorocentraceae</taxon>
        <taxon>Prorocentrum</taxon>
    </lineage>
</organism>
<dbReference type="InterPro" id="IPR038765">
    <property type="entry name" value="Papain-like_cys_pep_sf"/>
</dbReference>
<proteinExistence type="predicted"/>
<name>A0ABN9WPG9_9DINO</name>
<evidence type="ECO:0000313" key="1">
    <source>
        <dbReference type="EMBL" id="CAK0888566.1"/>
    </source>
</evidence>
<evidence type="ECO:0000313" key="2">
    <source>
        <dbReference type="Proteomes" id="UP001189429"/>
    </source>
</evidence>
<feature type="non-terminal residue" evidence="1">
    <location>
        <position position="1"/>
    </location>
</feature>
<sequence length="89" mass="9586">AGGPVRAAAPAAPGPGDLARLGDGELLNDAVLDWFLGRMARGRAAAGVHVFSALFFSRLSEGGHERVRTWTRRLRRETPAGLFSRDFLL</sequence>
<dbReference type="Gene3D" id="3.40.395.10">
    <property type="entry name" value="Adenoviral Proteinase, Chain A"/>
    <property type="match status" value="1"/>
</dbReference>
<protein>
    <recommendedName>
        <fullName evidence="3">Ubiquitin-like protease family profile domain-containing protein</fullName>
    </recommendedName>
</protein>
<gene>
    <name evidence="1" type="ORF">PCOR1329_LOCUS69336</name>
</gene>
<reference evidence="1" key="1">
    <citation type="submission" date="2023-10" db="EMBL/GenBank/DDBJ databases">
        <authorList>
            <person name="Chen Y."/>
            <person name="Shah S."/>
            <person name="Dougan E. K."/>
            <person name="Thang M."/>
            <person name="Chan C."/>
        </authorList>
    </citation>
    <scope>NUCLEOTIDE SEQUENCE [LARGE SCALE GENOMIC DNA]</scope>
</reference>